<dbReference type="Pfam" id="PF01555">
    <property type="entry name" value="N6_N4_Mtase"/>
    <property type="match status" value="1"/>
</dbReference>
<keyword evidence="6" id="KW-1185">Reference proteome</keyword>
<reference evidence="5 6" key="1">
    <citation type="submission" date="2020-11" db="EMBL/GenBank/DDBJ databases">
        <title>WGS of Herminiimonas contaminans strain Marseille-Q4544 isolated from planarians Schmidtea mediterranea.</title>
        <authorList>
            <person name="Kangale L."/>
        </authorList>
    </citation>
    <scope>NUCLEOTIDE SEQUENCE [LARGE SCALE GENOMIC DNA]</scope>
    <source>
        <strain evidence="5 6">Marseille-Q4544</strain>
    </source>
</reference>
<evidence type="ECO:0000313" key="5">
    <source>
        <dbReference type="EMBL" id="MBF8177827.1"/>
    </source>
</evidence>
<evidence type="ECO:0000256" key="1">
    <source>
        <dbReference type="ARBA" id="ARBA00022603"/>
    </source>
</evidence>
<keyword evidence="1" id="KW-0489">Methyltransferase</keyword>
<accession>A0ABS0EVG7</accession>
<dbReference type="PRINTS" id="PR00508">
    <property type="entry name" value="S21N4MTFRASE"/>
</dbReference>
<comment type="caution">
    <text evidence="5">The sequence shown here is derived from an EMBL/GenBank/DDBJ whole genome shotgun (WGS) entry which is preliminary data.</text>
</comment>
<dbReference type="SUPFAM" id="SSF53335">
    <property type="entry name" value="S-adenosyl-L-methionine-dependent methyltransferases"/>
    <property type="match status" value="1"/>
</dbReference>
<evidence type="ECO:0000256" key="2">
    <source>
        <dbReference type="ARBA" id="ARBA00022679"/>
    </source>
</evidence>
<evidence type="ECO:0000256" key="3">
    <source>
        <dbReference type="RuleBase" id="RU362026"/>
    </source>
</evidence>
<organism evidence="5 6">
    <name type="scientific">Herminiimonas contaminans</name>
    <dbReference type="NCBI Taxonomy" id="1111140"/>
    <lineage>
        <taxon>Bacteria</taxon>
        <taxon>Pseudomonadati</taxon>
        <taxon>Pseudomonadota</taxon>
        <taxon>Betaproteobacteria</taxon>
        <taxon>Burkholderiales</taxon>
        <taxon>Oxalobacteraceae</taxon>
        <taxon>Herminiimonas</taxon>
    </lineage>
</organism>
<dbReference type="Proteomes" id="UP000657372">
    <property type="component" value="Unassembled WGS sequence"/>
</dbReference>
<dbReference type="InterPro" id="IPR001091">
    <property type="entry name" value="RM_Methyltransferase"/>
</dbReference>
<comment type="similarity">
    <text evidence="3">Belongs to the N(4)/N(6)-methyltransferase family.</text>
</comment>
<proteinExistence type="inferred from homology"/>
<gene>
    <name evidence="5" type="ORF">IXC47_09055</name>
</gene>
<sequence length="261" mass="29448">MRPVIIGDAKLYFGDCMDLFPLIADGSVDMIFADLPYGTTECSWDFVIPMAPLWEQYKRVLKPNGAVLLTAAQPFTSLLVASNLEWYRCEWIWEKGNATGFLNAKKQPLRAHESILAFYKKQPTYNPQITHGHKRETTKRRAVNSECYGRAFGLAEYDSTSRYPRSVQFFSSDKQKSNLHPTQKPVALMEYMIRTYSNSGDLVLDNTMGSCTTGVACANSGRKFIGFESDVSHFDTACNRLAAPYIPIPLLQAFPEQVELI</sequence>
<name>A0ABS0EVG7_9BURK</name>
<protein>
    <recommendedName>
        <fullName evidence="3">Methyltransferase</fullName>
        <ecNumber evidence="3">2.1.1.-</ecNumber>
    </recommendedName>
</protein>
<dbReference type="Gene3D" id="3.40.50.150">
    <property type="entry name" value="Vaccinia Virus protein VP39"/>
    <property type="match status" value="1"/>
</dbReference>
<feature type="domain" description="DNA methylase N-4/N-6" evidence="4">
    <location>
        <begin position="28"/>
        <end position="237"/>
    </location>
</feature>
<dbReference type="EC" id="2.1.1.-" evidence="3"/>
<evidence type="ECO:0000259" key="4">
    <source>
        <dbReference type="Pfam" id="PF01555"/>
    </source>
</evidence>
<evidence type="ECO:0000313" key="6">
    <source>
        <dbReference type="Proteomes" id="UP000657372"/>
    </source>
</evidence>
<keyword evidence="2" id="KW-0808">Transferase</keyword>
<dbReference type="InterPro" id="IPR029063">
    <property type="entry name" value="SAM-dependent_MTases_sf"/>
</dbReference>
<dbReference type="EMBL" id="JADOEL010000005">
    <property type="protein sequence ID" value="MBF8177827.1"/>
    <property type="molecule type" value="Genomic_DNA"/>
</dbReference>
<dbReference type="InterPro" id="IPR002941">
    <property type="entry name" value="DNA_methylase_N4/N6"/>
</dbReference>